<dbReference type="GO" id="GO:0004252">
    <property type="term" value="F:serine-type endopeptidase activity"/>
    <property type="evidence" value="ECO:0007669"/>
    <property type="project" value="UniProtKB-UniRule"/>
</dbReference>
<feature type="active site" description="Charge relay system" evidence="4">
    <location>
        <position position="397"/>
    </location>
</feature>
<comment type="caution">
    <text evidence="7">The sequence shown here is derived from an EMBL/GenBank/DDBJ whole genome shotgun (WGS) entry which is preliminary data.</text>
</comment>
<dbReference type="Pfam" id="PF00082">
    <property type="entry name" value="Peptidase_S8"/>
    <property type="match status" value="1"/>
</dbReference>
<evidence type="ECO:0000256" key="5">
    <source>
        <dbReference type="SAM" id="MobiDB-lite"/>
    </source>
</evidence>
<feature type="domain" description="Peptidase S8/S53" evidence="6">
    <location>
        <begin position="161"/>
        <end position="432"/>
    </location>
</feature>
<evidence type="ECO:0000256" key="3">
    <source>
        <dbReference type="ARBA" id="ARBA00022825"/>
    </source>
</evidence>
<dbReference type="AlphaFoldDB" id="A0A5J4FZ03"/>
<evidence type="ECO:0000256" key="1">
    <source>
        <dbReference type="ARBA" id="ARBA00022670"/>
    </source>
</evidence>
<keyword evidence="8" id="KW-1185">Reference proteome</keyword>
<accession>A0A5J4FZ03</accession>
<dbReference type="PANTHER" id="PTHR42884">
    <property type="entry name" value="PROPROTEIN CONVERTASE SUBTILISIN/KEXIN-RELATED"/>
    <property type="match status" value="1"/>
</dbReference>
<dbReference type="InterPro" id="IPR036852">
    <property type="entry name" value="Peptidase_S8/S53_dom_sf"/>
</dbReference>
<dbReference type="InterPro" id="IPR015500">
    <property type="entry name" value="Peptidase_S8_subtilisin-rel"/>
</dbReference>
<dbReference type="PROSITE" id="PS51892">
    <property type="entry name" value="SUBTILASE"/>
    <property type="match status" value="1"/>
</dbReference>
<feature type="active site" description="Charge relay system" evidence="4">
    <location>
        <position position="200"/>
    </location>
</feature>
<dbReference type="RefSeq" id="WP_151895241.1">
    <property type="nucleotide sequence ID" value="NZ_BKCF01000007.1"/>
</dbReference>
<keyword evidence="3 4" id="KW-0720">Serine protease</keyword>
<proteinExistence type="inferred from homology"/>
<reference evidence="7 8" key="1">
    <citation type="submission" date="2019-08" db="EMBL/GenBank/DDBJ databases">
        <title>Ulvibacter marinistellae sp. nov., isolated from a starfish, Patiria pectinifera.</title>
        <authorList>
            <person name="Kawano K."/>
            <person name="Ushijima N."/>
            <person name="Kihara M."/>
            <person name="Itoh H."/>
        </authorList>
    </citation>
    <scope>NUCLEOTIDE SEQUENCE [LARGE SCALE GENOMIC DNA]</scope>
    <source>
        <strain evidence="7 8">KK4</strain>
    </source>
</reference>
<dbReference type="InterPro" id="IPR000209">
    <property type="entry name" value="Peptidase_S8/S53_dom"/>
</dbReference>
<organism evidence="7 8">
    <name type="scientific">Patiriisocius marinistellae</name>
    <dbReference type="NCBI Taxonomy" id="2494560"/>
    <lineage>
        <taxon>Bacteria</taxon>
        <taxon>Pseudomonadati</taxon>
        <taxon>Bacteroidota</taxon>
        <taxon>Flavobacteriia</taxon>
        <taxon>Flavobacteriales</taxon>
        <taxon>Flavobacteriaceae</taxon>
        <taxon>Patiriisocius</taxon>
    </lineage>
</organism>
<dbReference type="SUPFAM" id="SSF52743">
    <property type="entry name" value="Subtilisin-like"/>
    <property type="match status" value="1"/>
</dbReference>
<evidence type="ECO:0000313" key="7">
    <source>
        <dbReference type="EMBL" id="GEQ87323.1"/>
    </source>
</evidence>
<comment type="similarity">
    <text evidence="4">Belongs to the peptidase S8 family.</text>
</comment>
<dbReference type="Proteomes" id="UP000326994">
    <property type="component" value="Unassembled WGS sequence"/>
</dbReference>
<gene>
    <name evidence="7" type="ORF">ULMS_28310</name>
</gene>
<evidence type="ECO:0000256" key="4">
    <source>
        <dbReference type="PROSITE-ProRule" id="PRU01240"/>
    </source>
</evidence>
<dbReference type="PRINTS" id="PR00723">
    <property type="entry name" value="SUBTILISIN"/>
</dbReference>
<dbReference type="EMBL" id="BKCF01000007">
    <property type="protein sequence ID" value="GEQ87323.1"/>
    <property type="molecule type" value="Genomic_DNA"/>
</dbReference>
<keyword evidence="2 4" id="KW-0378">Hydrolase</keyword>
<evidence type="ECO:0000256" key="2">
    <source>
        <dbReference type="ARBA" id="ARBA00022801"/>
    </source>
</evidence>
<keyword evidence="1 4" id="KW-0645">Protease</keyword>
<dbReference type="Gene3D" id="3.40.50.200">
    <property type="entry name" value="Peptidase S8/S53 domain"/>
    <property type="match status" value="1"/>
</dbReference>
<dbReference type="OrthoDB" id="1055762at2"/>
<feature type="region of interest" description="Disordered" evidence="5">
    <location>
        <begin position="541"/>
        <end position="562"/>
    </location>
</feature>
<evidence type="ECO:0000313" key="8">
    <source>
        <dbReference type="Proteomes" id="UP000326994"/>
    </source>
</evidence>
<sequence length="562" mass="62870">MKYLVLIFTPFFFFGNVTAHSQEEVEHFYFHVNIADTEAFIVKEKRDGTFTIKNKNDKNETAIYEKYNIFQFKIAFPNTDRKLLKTVHTIETDNVELLSRLKNKFPNKYTRIDQFYPAKNPYYPNDYGTTSAVENKGNKYPSYDLDLIQAADAWSITRGNKKVIVGISDSKVDSLDPDLKGRVSNYLSYNNSKKGISCSHGTNIAGTAIGRMDNAYGRPGICSGCDVIAHSYGTMEKIEELVAAGAKVINTSWAMCKMGGNYSQNINERIKEYYDDGIIIVAGAGNGRDCNRDGIKIGDSLYPASYDRVISVTGTYLGNTFETDEVFPDKEGRLMTKRMNDRRNGYFYIEEDGTLTPNDPEKGMQVNKAIDLLAPAEGYLLGADICGKENPYGGASSNAAPYVTGTIGLMWSVNYCLTAYEVETILKQTSDAIEHLNGNEIFVGMLGAGRLNTYRAVEMANELKNPFGNVTFKNRDFYRFEFTISSAPNTITLQNQTFRDDATVDFKAKESIVLKSGTRIAPNKRGFAKLSIDPTIEIKECEPTPPKKYGSYKDLSTNNKPQ</sequence>
<evidence type="ECO:0000259" key="6">
    <source>
        <dbReference type="Pfam" id="PF00082"/>
    </source>
</evidence>
<dbReference type="PANTHER" id="PTHR42884:SF14">
    <property type="entry name" value="NEUROENDOCRINE CONVERTASE 1"/>
    <property type="match status" value="1"/>
</dbReference>
<dbReference type="GO" id="GO:0016020">
    <property type="term" value="C:membrane"/>
    <property type="evidence" value="ECO:0007669"/>
    <property type="project" value="TreeGrafter"/>
</dbReference>
<dbReference type="GO" id="GO:0016485">
    <property type="term" value="P:protein processing"/>
    <property type="evidence" value="ECO:0007669"/>
    <property type="project" value="TreeGrafter"/>
</dbReference>
<name>A0A5J4FZ03_9FLAO</name>
<feature type="active site" description="Charge relay system" evidence="4">
    <location>
        <position position="169"/>
    </location>
</feature>
<protein>
    <recommendedName>
        <fullName evidence="6">Peptidase S8/S53 domain-containing protein</fullName>
    </recommendedName>
</protein>